<dbReference type="InterPro" id="IPR002104">
    <property type="entry name" value="Integrase_catalytic"/>
</dbReference>
<accession>A0ABR8VRN9</accession>
<dbReference type="RefSeq" id="WP_191816067.1">
    <property type="nucleotide sequence ID" value="NZ_JACSPV010000060.1"/>
</dbReference>
<protein>
    <submittedName>
        <fullName evidence="3">Site-specific integrase</fullName>
    </submittedName>
</protein>
<proteinExistence type="predicted"/>
<evidence type="ECO:0000256" key="1">
    <source>
        <dbReference type="ARBA" id="ARBA00023172"/>
    </source>
</evidence>
<feature type="domain" description="Tyr recombinase" evidence="2">
    <location>
        <begin position="1"/>
        <end position="197"/>
    </location>
</feature>
<sequence>MQVWDELDVKTFLDFSKTDRFYIVYLLALTTGMRKGELLGLKWQDVDFTNKTISVKRAVTRKKGGGFEIGSLKTGHSYRNISLFDYVIKELEEYKHEQRKFKMKNRKTYKDEGLITASSSGSFILPRNLDRSWLSALDESMLKKIRFHDMRHTHATLLLKQGTHPKVVQERLGHYSVTVTLDLYSHVSPTIQKTAAENFGDKIFGTQSAQTK</sequence>
<dbReference type="PANTHER" id="PTHR30349:SF64">
    <property type="entry name" value="PROPHAGE INTEGRASE INTD-RELATED"/>
    <property type="match status" value="1"/>
</dbReference>
<reference evidence="3 4" key="1">
    <citation type="submission" date="2020-08" db="EMBL/GenBank/DDBJ databases">
        <title>A Genomic Blueprint of the Chicken Gut Microbiome.</title>
        <authorList>
            <person name="Gilroy R."/>
            <person name="Ravi A."/>
            <person name="Getino M."/>
            <person name="Pursley I."/>
            <person name="Horton D.L."/>
            <person name="Alikhan N.-F."/>
            <person name="Baker D."/>
            <person name="Gharbi K."/>
            <person name="Hall N."/>
            <person name="Watson M."/>
            <person name="Adriaenssens E.M."/>
            <person name="Foster-Nyarko E."/>
            <person name="Jarju S."/>
            <person name="Secka A."/>
            <person name="Antonio M."/>
            <person name="Oren A."/>
            <person name="Chaudhuri R."/>
            <person name="La Ragione R.M."/>
            <person name="Hildebrand F."/>
            <person name="Pallen M.J."/>
        </authorList>
    </citation>
    <scope>NUCLEOTIDE SEQUENCE [LARGE SCALE GENOMIC DNA]</scope>
    <source>
        <strain evidence="3 4">Sa1BUA2</strain>
    </source>
</reference>
<organism evidence="3 4">
    <name type="scientific">Bacillus norwichensis</name>
    <dbReference type="NCBI Taxonomy" id="2762217"/>
    <lineage>
        <taxon>Bacteria</taxon>
        <taxon>Bacillati</taxon>
        <taxon>Bacillota</taxon>
        <taxon>Bacilli</taxon>
        <taxon>Bacillales</taxon>
        <taxon>Bacillaceae</taxon>
        <taxon>Bacillus</taxon>
    </lineage>
</organism>
<evidence type="ECO:0000313" key="4">
    <source>
        <dbReference type="Proteomes" id="UP000648182"/>
    </source>
</evidence>
<dbReference type="Gene3D" id="1.10.443.10">
    <property type="entry name" value="Intergrase catalytic core"/>
    <property type="match status" value="1"/>
</dbReference>
<comment type="caution">
    <text evidence="3">The sequence shown here is derived from an EMBL/GenBank/DDBJ whole genome shotgun (WGS) entry which is preliminary data.</text>
</comment>
<dbReference type="SUPFAM" id="SSF56349">
    <property type="entry name" value="DNA breaking-rejoining enzymes"/>
    <property type="match status" value="1"/>
</dbReference>
<dbReference type="PROSITE" id="PS51898">
    <property type="entry name" value="TYR_RECOMBINASE"/>
    <property type="match status" value="1"/>
</dbReference>
<dbReference type="CDD" id="cd01189">
    <property type="entry name" value="INT_ICEBs1_C_like"/>
    <property type="match status" value="1"/>
</dbReference>
<keyword evidence="1" id="KW-0233">DNA recombination</keyword>
<dbReference type="InterPro" id="IPR050090">
    <property type="entry name" value="Tyrosine_recombinase_XerCD"/>
</dbReference>
<keyword evidence="4" id="KW-1185">Reference proteome</keyword>
<dbReference type="InterPro" id="IPR011010">
    <property type="entry name" value="DNA_brk_join_enz"/>
</dbReference>
<dbReference type="InterPro" id="IPR013762">
    <property type="entry name" value="Integrase-like_cat_sf"/>
</dbReference>
<dbReference type="Proteomes" id="UP000648182">
    <property type="component" value="Unassembled WGS sequence"/>
</dbReference>
<dbReference type="Pfam" id="PF00589">
    <property type="entry name" value="Phage_integrase"/>
    <property type="match status" value="1"/>
</dbReference>
<dbReference type="PANTHER" id="PTHR30349">
    <property type="entry name" value="PHAGE INTEGRASE-RELATED"/>
    <property type="match status" value="1"/>
</dbReference>
<name>A0ABR8VRN9_9BACI</name>
<dbReference type="EMBL" id="JACSPV010000060">
    <property type="protein sequence ID" value="MBD8007439.1"/>
    <property type="molecule type" value="Genomic_DNA"/>
</dbReference>
<evidence type="ECO:0000259" key="2">
    <source>
        <dbReference type="PROSITE" id="PS51898"/>
    </source>
</evidence>
<gene>
    <name evidence="3" type="ORF">H9631_20555</name>
</gene>
<evidence type="ECO:0000313" key="3">
    <source>
        <dbReference type="EMBL" id="MBD8007439.1"/>
    </source>
</evidence>